<proteinExistence type="predicted"/>
<reference evidence="1 2" key="1">
    <citation type="journal article" date="2021" name="Elife">
        <title>Chloroplast acquisition without the gene transfer in kleptoplastic sea slugs, Plakobranchus ocellatus.</title>
        <authorList>
            <person name="Maeda T."/>
            <person name="Takahashi S."/>
            <person name="Yoshida T."/>
            <person name="Shimamura S."/>
            <person name="Takaki Y."/>
            <person name="Nagai Y."/>
            <person name="Toyoda A."/>
            <person name="Suzuki Y."/>
            <person name="Arimoto A."/>
            <person name="Ishii H."/>
            <person name="Satoh N."/>
            <person name="Nishiyama T."/>
            <person name="Hasebe M."/>
            <person name="Maruyama T."/>
            <person name="Minagawa J."/>
            <person name="Obokata J."/>
            <person name="Shigenobu S."/>
        </authorList>
    </citation>
    <scope>NUCLEOTIDE SEQUENCE [LARGE SCALE GENOMIC DNA]</scope>
</reference>
<accession>A0AAV4EFC1</accession>
<evidence type="ECO:0000313" key="2">
    <source>
        <dbReference type="Proteomes" id="UP000762676"/>
    </source>
</evidence>
<keyword evidence="2" id="KW-1185">Reference proteome</keyword>
<gene>
    <name evidence="1" type="ORF">ElyMa_000059500</name>
</gene>
<protein>
    <submittedName>
        <fullName evidence="1">Uncharacterized protein</fullName>
    </submittedName>
</protein>
<dbReference type="Proteomes" id="UP000762676">
    <property type="component" value="Unassembled WGS sequence"/>
</dbReference>
<sequence length="69" mass="8282">MPRLMTQFERARSLISQPPEKRMEHEILQLVPWLRSKAKLFKQLKSGLWFEPFVLGRDNLILLVRCTLF</sequence>
<evidence type="ECO:0000313" key="1">
    <source>
        <dbReference type="EMBL" id="GFR59668.1"/>
    </source>
</evidence>
<dbReference type="AlphaFoldDB" id="A0AAV4EFC1"/>
<dbReference type="EMBL" id="BMAT01000102">
    <property type="protein sequence ID" value="GFR59668.1"/>
    <property type="molecule type" value="Genomic_DNA"/>
</dbReference>
<comment type="caution">
    <text evidence="1">The sequence shown here is derived from an EMBL/GenBank/DDBJ whole genome shotgun (WGS) entry which is preliminary data.</text>
</comment>
<organism evidence="1 2">
    <name type="scientific">Elysia marginata</name>
    <dbReference type="NCBI Taxonomy" id="1093978"/>
    <lineage>
        <taxon>Eukaryota</taxon>
        <taxon>Metazoa</taxon>
        <taxon>Spiralia</taxon>
        <taxon>Lophotrochozoa</taxon>
        <taxon>Mollusca</taxon>
        <taxon>Gastropoda</taxon>
        <taxon>Heterobranchia</taxon>
        <taxon>Euthyneura</taxon>
        <taxon>Panpulmonata</taxon>
        <taxon>Sacoglossa</taxon>
        <taxon>Placobranchoidea</taxon>
        <taxon>Plakobranchidae</taxon>
        <taxon>Elysia</taxon>
    </lineage>
</organism>
<name>A0AAV4EFC1_9GAST</name>